<evidence type="ECO:0000313" key="2">
    <source>
        <dbReference type="EMBL" id="RIB05625.1"/>
    </source>
</evidence>
<proteinExistence type="predicted"/>
<dbReference type="AlphaFoldDB" id="A0A397U5S1"/>
<dbReference type="Proteomes" id="UP000266673">
    <property type="component" value="Unassembled WGS sequence"/>
</dbReference>
<gene>
    <name evidence="2" type="ORF">C2G38_2219123</name>
</gene>
<reference evidence="2 3" key="1">
    <citation type="submission" date="2018-06" db="EMBL/GenBank/DDBJ databases">
        <title>Comparative genomics reveals the genomic features of Rhizophagus irregularis, R. cerebriforme, R. diaphanum and Gigaspora rosea, and their symbiotic lifestyle signature.</title>
        <authorList>
            <person name="Morin E."/>
            <person name="San Clemente H."/>
            <person name="Chen E.C.H."/>
            <person name="De La Providencia I."/>
            <person name="Hainaut M."/>
            <person name="Kuo A."/>
            <person name="Kohler A."/>
            <person name="Murat C."/>
            <person name="Tang N."/>
            <person name="Roy S."/>
            <person name="Loubradou J."/>
            <person name="Henrissat B."/>
            <person name="Grigoriev I.V."/>
            <person name="Corradi N."/>
            <person name="Roux C."/>
            <person name="Martin F.M."/>
        </authorList>
    </citation>
    <scope>NUCLEOTIDE SEQUENCE [LARGE SCALE GENOMIC DNA]</scope>
    <source>
        <strain evidence="2 3">DAOM 194757</strain>
    </source>
</reference>
<organism evidence="2 3">
    <name type="scientific">Gigaspora rosea</name>
    <dbReference type="NCBI Taxonomy" id="44941"/>
    <lineage>
        <taxon>Eukaryota</taxon>
        <taxon>Fungi</taxon>
        <taxon>Fungi incertae sedis</taxon>
        <taxon>Mucoromycota</taxon>
        <taxon>Glomeromycotina</taxon>
        <taxon>Glomeromycetes</taxon>
        <taxon>Diversisporales</taxon>
        <taxon>Gigasporaceae</taxon>
        <taxon>Gigaspora</taxon>
    </lineage>
</organism>
<feature type="compositionally biased region" description="Polar residues" evidence="1">
    <location>
        <begin position="112"/>
        <end position="124"/>
    </location>
</feature>
<feature type="region of interest" description="Disordered" evidence="1">
    <location>
        <begin position="95"/>
        <end position="153"/>
    </location>
</feature>
<keyword evidence="3" id="KW-1185">Reference proteome</keyword>
<protein>
    <submittedName>
        <fullName evidence="2">Uncharacterized protein</fullName>
    </submittedName>
</protein>
<dbReference type="EMBL" id="QKWP01001947">
    <property type="protein sequence ID" value="RIB05625.1"/>
    <property type="molecule type" value="Genomic_DNA"/>
</dbReference>
<name>A0A397U5S1_9GLOM</name>
<evidence type="ECO:0000256" key="1">
    <source>
        <dbReference type="SAM" id="MobiDB-lite"/>
    </source>
</evidence>
<comment type="caution">
    <text evidence="2">The sequence shown here is derived from an EMBL/GenBank/DDBJ whole genome shotgun (WGS) entry which is preliminary data.</text>
</comment>
<evidence type="ECO:0000313" key="3">
    <source>
        <dbReference type="Proteomes" id="UP000266673"/>
    </source>
</evidence>
<feature type="compositionally biased region" description="Basic and acidic residues" evidence="1">
    <location>
        <begin position="28"/>
        <end position="37"/>
    </location>
</feature>
<feature type="compositionally biased region" description="Basic and acidic residues" evidence="1">
    <location>
        <begin position="134"/>
        <end position="153"/>
    </location>
</feature>
<sequence>MENVDSETFAESGKNSYIPLKCATMSSDKNKTNEQPKMDINAEPSPEIQNNMNRFTERELSIRKQTTTLDTDHPNEYDTEDIQIDRWPIEITQEDTNLGSQTKQNYSKKQKTTNSAISKRSYSNVVKGKKSSKDKKSGIPKDYRYANKEGLDT</sequence>
<feature type="region of interest" description="Disordered" evidence="1">
    <location>
        <begin position="1"/>
        <end position="50"/>
    </location>
</feature>
<feature type="compositionally biased region" description="Polar residues" evidence="1">
    <location>
        <begin position="95"/>
        <end position="105"/>
    </location>
</feature>
<accession>A0A397U5S1</accession>